<reference evidence="2" key="1">
    <citation type="submission" date="2017-02" db="EMBL/GenBank/DDBJ databases">
        <authorList>
            <person name="Varghese N."/>
            <person name="Submissions S."/>
        </authorList>
    </citation>
    <scope>NUCLEOTIDE SEQUENCE [LARGE SCALE GENOMIC DNA]</scope>
    <source>
        <strain evidence="2">ATCC BAA-34</strain>
    </source>
</reference>
<protein>
    <recommendedName>
        <fullName evidence="3">DUF2066 domain-containing protein</fullName>
    </recommendedName>
</protein>
<dbReference type="RefSeq" id="WP_078791018.1">
    <property type="nucleotide sequence ID" value="NZ_FUWR01000019.1"/>
</dbReference>
<evidence type="ECO:0008006" key="3">
    <source>
        <dbReference type="Google" id="ProtNLM"/>
    </source>
</evidence>
<dbReference type="AlphaFoldDB" id="A0A1T4RCK4"/>
<keyword evidence="2" id="KW-1185">Reference proteome</keyword>
<dbReference type="OrthoDB" id="9818035at2"/>
<evidence type="ECO:0000313" key="1">
    <source>
        <dbReference type="EMBL" id="SKA13458.1"/>
    </source>
</evidence>
<gene>
    <name evidence="1" type="ORF">SAMN02745119_02790</name>
</gene>
<sequence length="374" mass="41759">MKRILLIMITLGLVLLPLLAAAEVRTYTEIVTVKVDDDEYTARKKAEQRGREQALEHYLRDVYPDRASTLNLTGDEKYIKDLEILDSSVSGMFGKELKAKIRITINEEAVRAYLKRQGAVTGKNEERRIVVMIIPGKMDTGDAPMILDNVRAEVRRSLTAAEYTVIDSDDEAVHQALTEEADYNKMVKHMNKIADQLADKGEWLVLGKVDVSVAPSGSAYVYRAMMTGKTVSLTSRDLMWEGNPDGAARASKDEAKAAIRLAAIAGGKKFASEVVNALNTKTLTQERRGARFEVVMPTSGNYKLERKLLKMLGEDIKGLKNVSQKNRGKGDMVVDLYYAGKISDLVDLLIDNFEKDAQLKRWNPEIQGNKVVFK</sequence>
<proteinExistence type="predicted"/>
<dbReference type="EMBL" id="FUWR01000019">
    <property type="protein sequence ID" value="SKA13458.1"/>
    <property type="molecule type" value="Genomic_DNA"/>
</dbReference>
<accession>A0A1T4RCK4</accession>
<name>A0A1T4RCK4_9BACT</name>
<evidence type="ECO:0000313" key="2">
    <source>
        <dbReference type="Proteomes" id="UP000190102"/>
    </source>
</evidence>
<organism evidence="1 2">
    <name type="scientific">Trichlorobacter thiogenes</name>
    <dbReference type="NCBI Taxonomy" id="115783"/>
    <lineage>
        <taxon>Bacteria</taxon>
        <taxon>Pseudomonadati</taxon>
        <taxon>Thermodesulfobacteriota</taxon>
        <taxon>Desulfuromonadia</taxon>
        <taxon>Geobacterales</taxon>
        <taxon>Geobacteraceae</taxon>
        <taxon>Trichlorobacter</taxon>
    </lineage>
</organism>
<dbReference type="STRING" id="115783.SAMN02745119_02790"/>
<dbReference type="Proteomes" id="UP000190102">
    <property type="component" value="Unassembled WGS sequence"/>
</dbReference>